<sequence length="436" mass="48991">MRDADDSVMTRRLLDIVDDIDRGVIVVRPIPGESDRETFALSVLYALGKHVDQKAAFSLRGLCWWFAETWLAGHRITTAVVDRAHTLSRGLLEDLIAMARRAGTDVWLLDASPRSTAAMTRLADEVLDMPEYLSKLAALEPKSATRGHEPDRLQILDIHLPDTGFLSFRADCARQLSADVFTQVDAAWRETFDAMFGWKERGYRVLREAHPGVDDIGLPHLASKLSVDLADLIFSAHNQSTALLRIRATQAALFHDGLVLHHEPAAATVMARELHYPVNGTALQLLSRAVSPSLAFWALDYMINPIMSVPLRYRPAEMFPGTDPEGLFLTTQYGQISVPPGARPILRAHLYDWTRRPDDFPQNSGREARRRDYERGEKIHLLAPFPQRSRAGVDIRRHRSYLPALGSEWMRQRGLTLSRIEDLAPRRPMTAGTADA</sequence>
<dbReference type="AlphaFoldDB" id="A0AAE3YPG8"/>
<dbReference type="RefSeq" id="WP_310367709.1">
    <property type="nucleotide sequence ID" value="NZ_JAVDYB010000001.1"/>
</dbReference>
<protein>
    <submittedName>
        <fullName evidence="1">Uncharacterized protein</fullName>
    </submittedName>
</protein>
<gene>
    <name evidence="1" type="ORF">J2S41_002781</name>
</gene>
<evidence type="ECO:0000313" key="2">
    <source>
        <dbReference type="Proteomes" id="UP001183643"/>
    </source>
</evidence>
<name>A0AAE3YPG8_9ACTN</name>
<comment type="caution">
    <text evidence="1">The sequence shown here is derived from an EMBL/GenBank/DDBJ whole genome shotgun (WGS) entry which is preliminary data.</text>
</comment>
<evidence type="ECO:0000313" key="1">
    <source>
        <dbReference type="EMBL" id="MDR7276003.1"/>
    </source>
</evidence>
<accession>A0AAE3YPG8</accession>
<dbReference type="Proteomes" id="UP001183643">
    <property type="component" value="Unassembled WGS sequence"/>
</dbReference>
<organism evidence="1 2">
    <name type="scientific">Catenuloplanes atrovinosus</name>
    <dbReference type="NCBI Taxonomy" id="137266"/>
    <lineage>
        <taxon>Bacteria</taxon>
        <taxon>Bacillati</taxon>
        <taxon>Actinomycetota</taxon>
        <taxon>Actinomycetes</taxon>
        <taxon>Micromonosporales</taxon>
        <taxon>Micromonosporaceae</taxon>
        <taxon>Catenuloplanes</taxon>
    </lineage>
</organism>
<proteinExistence type="predicted"/>
<keyword evidence="2" id="KW-1185">Reference proteome</keyword>
<dbReference type="EMBL" id="JAVDYB010000001">
    <property type="protein sequence ID" value="MDR7276003.1"/>
    <property type="molecule type" value="Genomic_DNA"/>
</dbReference>
<reference evidence="1" key="1">
    <citation type="submission" date="2023-07" db="EMBL/GenBank/DDBJ databases">
        <title>Sequencing the genomes of 1000 actinobacteria strains.</title>
        <authorList>
            <person name="Klenk H.-P."/>
        </authorList>
    </citation>
    <scope>NUCLEOTIDE SEQUENCE</scope>
    <source>
        <strain evidence="1">DSM 44707</strain>
    </source>
</reference>